<evidence type="ECO:0000256" key="1">
    <source>
        <dbReference type="SAM" id="MobiDB-lite"/>
    </source>
</evidence>
<feature type="compositionally biased region" description="Polar residues" evidence="1">
    <location>
        <begin position="21"/>
        <end position="36"/>
    </location>
</feature>
<dbReference type="OrthoDB" id="4804426at2759"/>
<reference evidence="2" key="1">
    <citation type="submission" date="2020-03" db="EMBL/GenBank/DDBJ databases">
        <title>Draft Genome Sequence of Cylindrodendrum hubeiense.</title>
        <authorList>
            <person name="Buettner E."/>
            <person name="Kellner H."/>
        </authorList>
    </citation>
    <scope>NUCLEOTIDE SEQUENCE</scope>
    <source>
        <strain evidence="2">IHI 201604</strain>
    </source>
</reference>
<accession>A0A9P5HN17</accession>
<protein>
    <submittedName>
        <fullName evidence="2">Uncharacterized protein</fullName>
    </submittedName>
</protein>
<dbReference type="EMBL" id="JAANBB010000025">
    <property type="protein sequence ID" value="KAF7555027.1"/>
    <property type="molecule type" value="Genomic_DNA"/>
</dbReference>
<gene>
    <name evidence="2" type="ORF">G7Z17_g2464</name>
</gene>
<sequence length="310" mass="34274">MPPTAKPLDRATGHKAPGAQELQNGTSHSDQLQNEPWSDELKSNASEVMLVQAARQKSEEIAYQQPQRALIVSDSAPVEAGIKFDLEKPPKLYCLATLAGNNNEPPQAADDLDRVIKTVSGSGPASKIVRQNPLALMAMILAECGMTSESKRRDLDNYILSAEVQTRASSWEDPGKKLVRWPHDFYTVMSILHLCQNNLTFVNHAVEFEITAWEFLQKIALDKEVQKWLRASTGDGQWQAIRDDIDYELSHTSSRKAQIGCLRERVEVQIALIDNMVAHQETSQTSLIAILALVFAPASLISCGHISYGG</sequence>
<keyword evidence="3" id="KW-1185">Reference proteome</keyword>
<dbReference type="AlphaFoldDB" id="A0A9P5HN17"/>
<organism evidence="2 3">
    <name type="scientific">Cylindrodendrum hubeiense</name>
    <dbReference type="NCBI Taxonomy" id="595255"/>
    <lineage>
        <taxon>Eukaryota</taxon>
        <taxon>Fungi</taxon>
        <taxon>Dikarya</taxon>
        <taxon>Ascomycota</taxon>
        <taxon>Pezizomycotina</taxon>
        <taxon>Sordariomycetes</taxon>
        <taxon>Hypocreomycetidae</taxon>
        <taxon>Hypocreales</taxon>
        <taxon>Nectriaceae</taxon>
        <taxon>Cylindrodendrum</taxon>
    </lineage>
</organism>
<name>A0A9P5HN17_9HYPO</name>
<comment type="caution">
    <text evidence="2">The sequence shown here is derived from an EMBL/GenBank/DDBJ whole genome shotgun (WGS) entry which is preliminary data.</text>
</comment>
<evidence type="ECO:0000313" key="3">
    <source>
        <dbReference type="Proteomes" id="UP000722485"/>
    </source>
</evidence>
<evidence type="ECO:0000313" key="2">
    <source>
        <dbReference type="EMBL" id="KAF7555027.1"/>
    </source>
</evidence>
<dbReference type="Proteomes" id="UP000722485">
    <property type="component" value="Unassembled WGS sequence"/>
</dbReference>
<feature type="region of interest" description="Disordered" evidence="1">
    <location>
        <begin position="1"/>
        <end position="37"/>
    </location>
</feature>
<proteinExistence type="predicted"/>